<proteinExistence type="predicted"/>
<comment type="caution">
    <text evidence="1">The sequence shown here is derived from an EMBL/GenBank/DDBJ whole genome shotgun (WGS) entry which is preliminary data.</text>
</comment>
<evidence type="ECO:0000313" key="2">
    <source>
        <dbReference type="Proteomes" id="UP000236291"/>
    </source>
</evidence>
<dbReference type="EMBL" id="ASHM01033940">
    <property type="protein sequence ID" value="PNX78343.1"/>
    <property type="molecule type" value="Genomic_DNA"/>
</dbReference>
<accession>A0A2K3LII9</accession>
<organism evidence="1 2">
    <name type="scientific">Trifolium pratense</name>
    <name type="common">Red clover</name>
    <dbReference type="NCBI Taxonomy" id="57577"/>
    <lineage>
        <taxon>Eukaryota</taxon>
        <taxon>Viridiplantae</taxon>
        <taxon>Streptophyta</taxon>
        <taxon>Embryophyta</taxon>
        <taxon>Tracheophyta</taxon>
        <taxon>Spermatophyta</taxon>
        <taxon>Magnoliopsida</taxon>
        <taxon>eudicotyledons</taxon>
        <taxon>Gunneridae</taxon>
        <taxon>Pentapetalae</taxon>
        <taxon>rosids</taxon>
        <taxon>fabids</taxon>
        <taxon>Fabales</taxon>
        <taxon>Fabaceae</taxon>
        <taxon>Papilionoideae</taxon>
        <taxon>50 kb inversion clade</taxon>
        <taxon>NPAAA clade</taxon>
        <taxon>Hologalegina</taxon>
        <taxon>IRL clade</taxon>
        <taxon>Trifolieae</taxon>
        <taxon>Trifolium</taxon>
    </lineage>
</organism>
<evidence type="ECO:0000313" key="1">
    <source>
        <dbReference type="EMBL" id="PNX78343.1"/>
    </source>
</evidence>
<reference evidence="1 2" key="2">
    <citation type="journal article" date="2017" name="Front. Plant Sci.">
        <title>Gene Classification and Mining of Molecular Markers Useful in Red Clover (Trifolium pratense) Breeding.</title>
        <authorList>
            <person name="Istvanek J."/>
            <person name="Dluhosova J."/>
            <person name="Dluhos P."/>
            <person name="Patkova L."/>
            <person name="Nedelnik J."/>
            <person name="Repkova J."/>
        </authorList>
    </citation>
    <scope>NUCLEOTIDE SEQUENCE [LARGE SCALE GENOMIC DNA]</scope>
    <source>
        <strain evidence="2">cv. Tatra</strain>
        <tissue evidence="1">Young leaves</tissue>
    </source>
</reference>
<gene>
    <name evidence="1" type="ORF">L195_g034321</name>
</gene>
<reference evidence="1 2" key="1">
    <citation type="journal article" date="2014" name="Am. J. Bot.">
        <title>Genome assembly and annotation for red clover (Trifolium pratense; Fabaceae).</title>
        <authorList>
            <person name="Istvanek J."/>
            <person name="Jaros M."/>
            <person name="Krenek A."/>
            <person name="Repkova J."/>
        </authorList>
    </citation>
    <scope>NUCLEOTIDE SEQUENCE [LARGE SCALE GENOMIC DNA]</scope>
    <source>
        <strain evidence="2">cv. Tatra</strain>
        <tissue evidence="1">Young leaves</tissue>
    </source>
</reference>
<name>A0A2K3LII9_TRIPR</name>
<dbReference type="Proteomes" id="UP000236291">
    <property type="component" value="Unassembled WGS sequence"/>
</dbReference>
<feature type="non-terminal residue" evidence="1">
    <location>
        <position position="84"/>
    </location>
</feature>
<sequence>MPGRIVLARQFERVVGLKDDRRVVATATVEVTWLSNLLSELQVLMANPPKILSNNVGATYLSANPVLHSRMKHISMDYHFVREQ</sequence>
<dbReference type="AlphaFoldDB" id="A0A2K3LII9"/>
<protein>
    <submittedName>
        <fullName evidence="1">Putative gag-pol polyprotein</fullName>
    </submittedName>
</protein>
<dbReference type="STRING" id="57577.A0A2K3LII9"/>
<dbReference type="CDD" id="cd09272">
    <property type="entry name" value="RNase_HI_RT_Ty1"/>
    <property type="match status" value="1"/>
</dbReference>